<feature type="compositionally biased region" description="Low complexity" evidence="1">
    <location>
        <begin position="1"/>
        <end position="25"/>
    </location>
</feature>
<dbReference type="InterPro" id="IPR024737">
    <property type="entry name" value="Get5_N"/>
</dbReference>
<dbReference type="SUPFAM" id="SSF54236">
    <property type="entry name" value="Ubiquitin-like"/>
    <property type="match status" value="1"/>
</dbReference>
<accession>A0A8H3EU87</accession>
<evidence type="ECO:0000313" key="5">
    <source>
        <dbReference type="Proteomes" id="UP000664169"/>
    </source>
</evidence>
<organism evidence="4 5">
    <name type="scientific">Gomphillus americanus</name>
    <dbReference type="NCBI Taxonomy" id="1940652"/>
    <lineage>
        <taxon>Eukaryota</taxon>
        <taxon>Fungi</taxon>
        <taxon>Dikarya</taxon>
        <taxon>Ascomycota</taxon>
        <taxon>Pezizomycotina</taxon>
        <taxon>Lecanoromycetes</taxon>
        <taxon>OSLEUM clade</taxon>
        <taxon>Ostropomycetidae</taxon>
        <taxon>Ostropales</taxon>
        <taxon>Graphidaceae</taxon>
        <taxon>Gomphilloideae</taxon>
        <taxon>Gomphillus</taxon>
    </lineage>
</organism>
<dbReference type="Gene3D" id="3.10.20.90">
    <property type="entry name" value="Phosphatidylinositol 3-kinase Catalytic Subunit, Chain A, domain 1"/>
    <property type="match status" value="1"/>
</dbReference>
<sequence>MSKAASSSTSTSTSSSQPGSHSSASKNNNNTEPAVKQAPPGSERAVSVTLKSVKNPPLDLRLPVVGLGTTVLELKRSVAERLQLQNVEKVRLLYKKKPVGDAKSVGEVLGGENVGAVEFGVMVIGGVGAGAVVAAEKEGSVERGGSATSEPVAPVAQGESGEDVLMTDVFWTDLRGFLEQRVRSTEVAETAGQVFRDAWKNR</sequence>
<evidence type="ECO:0000313" key="4">
    <source>
        <dbReference type="EMBL" id="CAF9911519.1"/>
    </source>
</evidence>
<evidence type="ECO:0000259" key="3">
    <source>
        <dbReference type="Pfam" id="PF17183"/>
    </source>
</evidence>
<dbReference type="InterPro" id="IPR029071">
    <property type="entry name" value="Ubiquitin-like_domsf"/>
</dbReference>
<keyword evidence="5" id="KW-1185">Reference proteome</keyword>
<name>A0A8H3EU87_9LECA</name>
<dbReference type="Pfam" id="PF17183">
    <property type="entry name" value="Get5_C"/>
    <property type="match status" value="1"/>
</dbReference>
<dbReference type="Gene3D" id="1.10.286.70">
    <property type="entry name" value="Get5 dimerization domain"/>
    <property type="match status" value="1"/>
</dbReference>
<proteinExistence type="predicted"/>
<gene>
    <name evidence="4" type="ORF">GOMPHAMPRED_007434</name>
</gene>
<dbReference type="InterPro" id="IPR049256">
    <property type="entry name" value="Get5_C"/>
</dbReference>
<dbReference type="EMBL" id="CAJPDQ010000006">
    <property type="protein sequence ID" value="CAF9911519.1"/>
    <property type="molecule type" value="Genomic_DNA"/>
</dbReference>
<dbReference type="OrthoDB" id="5366541at2759"/>
<evidence type="ECO:0008006" key="6">
    <source>
        <dbReference type="Google" id="ProtNLM"/>
    </source>
</evidence>
<reference evidence="4" key="1">
    <citation type="submission" date="2021-03" db="EMBL/GenBank/DDBJ databases">
        <authorList>
            <person name="Tagirdzhanova G."/>
        </authorList>
    </citation>
    <scope>NUCLEOTIDE SEQUENCE</scope>
</reference>
<comment type="caution">
    <text evidence="4">The sequence shown here is derived from an EMBL/GenBank/DDBJ whole genome shotgun (WGS) entry which is preliminary data.</text>
</comment>
<dbReference type="Pfam" id="PF12754">
    <property type="entry name" value="Get5_N"/>
    <property type="match status" value="1"/>
</dbReference>
<feature type="domain" description="Get5 N-terminal" evidence="2">
    <location>
        <begin position="32"/>
        <end position="126"/>
    </location>
</feature>
<dbReference type="Proteomes" id="UP000664169">
    <property type="component" value="Unassembled WGS sequence"/>
</dbReference>
<evidence type="ECO:0000259" key="2">
    <source>
        <dbReference type="Pfam" id="PF12754"/>
    </source>
</evidence>
<evidence type="ECO:0000256" key="1">
    <source>
        <dbReference type="SAM" id="MobiDB-lite"/>
    </source>
</evidence>
<protein>
    <recommendedName>
        <fullName evidence="6">Ubiquitin-like domain-containing protein</fullName>
    </recommendedName>
</protein>
<feature type="region of interest" description="Disordered" evidence="1">
    <location>
        <begin position="1"/>
        <end position="47"/>
    </location>
</feature>
<feature type="domain" description="Get5 C-terminal" evidence="3">
    <location>
        <begin position="153"/>
        <end position="201"/>
    </location>
</feature>
<dbReference type="AlphaFoldDB" id="A0A8H3EU87"/>